<reference evidence="1 2" key="1">
    <citation type="submission" date="2017-11" db="EMBL/GenBank/DDBJ databases">
        <title>Bacillus camelliae sp. nov., isolated from pu'er tea.</title>
        <authorList>
            <person name="Niu L."/>
        </authorList>
    </citation>
    <scope>NUCLEOTIDE SEQUENCE [LARGE SCALE GENOMIC DNA]</scope>
    <source>
        <strain evidence="1 2">7578-1</strain>
    </source>
</reference>
<evidence type="ECO:0000313" key="1">
    <source>
        <dbReference type="EMBL" id="PKR85409.1"/>
    </source>
</evidence>
<proteinExistence type="predicted"/>
<name>A0A2N3LLJ3_9BACI</name>
<organism evidence="1 2">
    <name type="scientific">Heyndrickxia camelliae</name>
    <dbReference type="NCBI Taxonomy" id="1707093"/>
    <lineage>
        <taxon>Bacteria</taxon>
        <taxon>Bacillati</taxon>
        <taxon>Bacillota</taxon>
        <taxon>Bacilli</taxon>
        <taxon>Bacillales</taxon>
        <taxon>Bacillaceae</taxon>
        <taxon>Heyndrickxia</taxon>
    </lineage>
</organism>
<comment type="caution">
    <text evidence="1">The sequence shown here is derived from an EMBL/GenBank/DDBJ whole genome shotgun (WGS) entry which is preliminary data.</text>
</comment>
<keyword evidence="2" id="KW-1185">Reference proteome</keyword>
<accession>A0A2N3LLJ3</accession>
<dbReference type="OrthoDB" id="2618800at2"/>
<dbReference type="Proteomes" id="UP000233440">
    <property type="component" value="Unassembled WGS sequence"/>
</dbReference>
<sequence>MKVKEKISLQLCKGIVENQIFEEFEEQKGISLFHHSSNASSTDDYLSIAFWQLVPLMQLTWQSHHED</sequence>
<protein>
    <submittedName>
        <fullName evidence="1">Uncharacterized protein</fullName>
    </submittedName>
</protein>
<dbReference type="AlphaFoldDB" id="A0A2N3LLJ3"/>
<gene>
    <name evidence="1" type="ORF">CWO92_09500</name>
</gene>
<evidence type="ECO:0000313" key="2">
    <source>
        <dbReference type="Proteomes" id="UP000233440"/>
    </source>
</evidence>
<dbReference type="EMBL" id="PIQO01000005">
    <property type="protein sequence ID" value="PKR85409.1"/>
    <property type="molecule type" value="Genomic_DNA"/>
</dbReference>